<feature type="transmembrane region" description="Helical" evidence="2">
    <location>
        <begin position="163"/>
        <end position="183"/>
    </location>
</feature>
<feature type="transmembrane region" description="Helical" evidence="2">
    <location>
        <begin position="54"/>
        <end position="71"/>
    </location>
</feature>
<sequence length="248" mass="26235">MADPDTETTSSPAPALPPTPTPAPPLGTGQIEIWKKIVDVQQHFNDLELRIRNFALIVTGAFLGLGGYAIKDAGVVKLFGLEVSIAGLVVVSAIFPLAAFYFMDRLWYHRLLNGSVYAGIEAETALKDLGYKVDLGSKIKEHSPFKLWFSRERMIRSATKMDLFYAILAGSLLLVAGFLGFGIRPQAVVDRTPPAIVAPPAAHQTTNAASSAVPANTSAPALPATQPTVAGGPSNVVEPSVGNSQTGK</sequence>
<feature type="region of interest" description="Disordered" evidence="1">
    <location>
        <begin position="1"/>
        <end position="22"/>
    </location>
</feature>
<gene>
    <name evidence="3" type="ORF">RKE40_24245</name>
</gene>
<keyword evidence="2" id="KW-0472">Membrane</keyword>
<dbReference type="EMBL" id="JAWDID010000056">
    <property type="protein sequence ID" value="MDU0343019.1"/>
    <property type="molecule type" value="Genomic_DNA"/>
</dbReference>
<comment type="caution">
    <text evidence="3">The sequence shown here is derived from an EMBL/GenBank/DDBJ whole genome shotgun (WGS) entry which is preliminary data.</text>
</comment>
<evidence type="ECO:0000256" key="1">
    <source>
        <dbReference type="SAM" id="MobiDB-lite"/>
    </source>
</evidence>
<reference evidence="3 4" key="1">
    <citation type="submission" date="2023-09" db="EMBL/GenBank/DDBJ databases">
        <title>Whole genome shotgun sequencing (WGS) of Bosea sp. ZW T0_25, isolated from stored onions (Allium cepa).</title>
        <authorList>
            <person name="Stoll D.A."/>
            <person name="Huch M."/>
        </authorList>
    </citation>
    <scope>NUCLEOTIDE SEQUENCE [LARGE SCALE GENOMIC DNA]</scope>
    <source>
        <strain evidence="3 4">ZW T0_25</strain>
    </source>
</reference>
<feature type="region of interest" description="Disordered" evidence="1">
    <location>
        <begin position="207"/>
        <end position="248"/>
    </location>
</feature>
<dbReference type="Proteomes" id="UP001254257">
    <property type="component" value="Unassembled WGS sequence"/>
</dbReference>
<protein>
    <submittedName>
        <fullName evidence="3">Uncharacterized protein</fullName>
    </submittedName>
</protein>
<evidence type="ECO:0000313" key="4">
    <source>
        <dbReference type="Proteomes" id="UP001254257"/>
    </source>
</evidence>
<dbReference type="RefSeq" id="WP_316020766.1">
    <property type="nucleotide sequence ID" value="NZ_JAWDID010000056.1"/>
</dbReference>
<proteinExistence type="predicted"/>
<keyword evidence="2" id="KW-0812">Transmembrane</keyword>
<accession>A0ABU3SE20</accession>
<evidence type="ECO:0000256" key="2">
    <source>
        <dbReference type="SAM" id="Phobius"/>
    </source>
</evidence>
<feature type="compositionally biased region" description="Polar residues" evidence="1">
    <location>
        <begin position="207"/>
        <end position="219"/>
    </location>
</feature>
<keyword evidence="2" id="KW-1133">Transmembrane helix</keyword>
<evidence type="ECO:0000313" key="3">
    <source>
        <dbReference type="EMBL" id="MDU0343019.1"/>
    </source>
</evidence>
<organism evidence="3 4">
    <name type="scientific">Bosea rubneri</name>
    <dbReference type="NCBI Taxonomy" id="3075434"/>
    <lineage>
        <taxon>Bacteria</taxon>
        <taxon>Pseudomonadati</taxon>
        <taxon>Pseudomonadota</taxon>
        <taxon>Alphaproteobacteria</taxon>
        <taxon>Hyphomicrobiales</taxon>
        <taxon>Boseaceae</taxon>
        <taxon>Bosea</taxon>
    </lineage>
</organism>
<keyword evidence="4" id="KW-1185">Reference proteome</keyword>
<name>A0ABU3SE20_9HYPH</name>
<feature type="transmembrane region" description="Helical" evidence="2">
    <location>
        <begin position="83"/>
        <end position="103"/>
    </location>
</feature>